<reference evidence="3 4" key="1">
    <citation type="submission" date="2018-04" db="EMBL/GenBank/DDBJ databases">
        <title>The genome of golden apple snail Pomacea canaliculata provides insight into stress tolerance and invasive adaptation.</title>
        <authorList>
            <person name="Liu C."/>
            <person name="Liu B."/>
            <person name="Ren Y."/>
            <person name="Zhang Y."/>
            <person name="Wang H."/>
            <person name="Li S."/>
            <person name="Jiang F."/>
            <person name="Yin L."/>
            <person name="Zhang G."/>
            <person name="Qian W."/>
            <person name="Fan W."/>
        </authorList>
    </citation>
    <scope>NUCLEOTIDE SEQUENCE [LARGE SCALE GENOMIC DNA]</scope>
    <source>
        <strain evidence="3">SZHN2017</strain>
        <tissue evidence="3">Muscle</tissue>
    </source>
</reference>
<dbReference type="EMBL" id="PZQS01000007">
    <property type="protein sequence ID" value="PVD27299.1"/>
    <property type="molecule type" value="Genomic_DNA"/>
</dbReference>
<dbReference type="Proteomes" id="UP000245119">
    <property type="component" value="Linkage Group LG7"/>
</dbReference>
<keyword evidence="4" id="KW-1185">Reference proteome</keyword>
<feature type="compositionally biased region" description="Basic and acidic residues" evidence="1">
    <location>
        <begin position="142"/>
        <end position="154"/>
    </location>
</feature>
<evidence type="ECO:0000313" key="3">
    <source>
        <dbReference type="EMBL" id="PVD27299.1"/>
    </source>
</evidence>
<comment type="caution">
    <text evidence="3">The sequence shown here is derived from an EMBL/GenBank/DDBJ whole genome shotgun (WGS) entry which is preliminary data.</text>
</comment>
<keyword evidence="2" id="KW-0732">Signal</keyword>
<sequence length="194" mass="22092">MQLIFFLVIVLRLVPTGSRETEYNSSNTAILHCIFPENSTRTDFVVYFYDENGKTELLVDCAWEGDELECIQQEGFKCRLPVPNTAEIEVPQTFVTRPSQIGYTLSGGDPSKVNFCHFVENQSEGQKESQNKTQQINITENNYDHKDSQMHKPEESDEESPSLVSTENSSRDDNSSRSTVKDQFFSYSTEQSSC</sequence>
<organism evidence="3 4">
    <name type="scientific">Pomacea canaliculata</name>
    <name type="common">Golden apple snail</name>
    <dbReference type="NCBI Taxonomy" id="400727"/>
    <lineage>
        <taxon>Eukaryota</taxon>
        <taxon>Metazoa</taxon>
        <taxon>Spiralia</taxon>
        <taxon>Lophotrochozoa</taxon>
        <taxon>Mollusca</taxon>
        <taxon>Gastropoda</taxon>
        <taxon>Caenogastropoda</taxon>
        <taxon>Architaenioglossa</taxon>
        <taxon>Ampullarioidea</taxon>
        <taxon>Ampullariidae</taxon>
        <taxon>Pomacea</taxon>
    </lineage>
</organism>
<feature type="compositionally biased region" description="Polar residues" evidence="1">
    <location>
        <begin position="185"/>
        <end position="194"/>
    </location>
</feature>
<feature type="region of interest" description="Disordered" evidence="1">
    <location>
        <begin position="140"/>
        <end position="194"/>
    </location>
</feature>
<evidence type="ECO:0000256" key="2">
    <source>
        <dbReference type="SAM" id="SignalP"/>
    </source>
</evidence>
<feature type="chain" id="PRO_5015775322" evidence="2">
    <location>
        <begin position="19"/>
        <end position="194"/>
    </location>
</feature>
<dbReference type="AlphaFoldDB" id="A0A2T7P1K0"/>
<protein>
    <submittedName>
        <fullName evidence="3">Uncharacterized protein</fullName>
    </submittedName>
</protein>
<evidence type="ECO:0000256" key="1">
    <source>
        <dbReference type="SAM" id="MobiDB-lite"/>
    </source>
</evidence>
<gene>
    <name evidence="3" type="ORF">C0Q70_12454</name>
</gene>
<feature type="signal peptide" evidence="2">
    <location>
        <begin position="1"/>
        <end position="18"/>
    </location>
</feature>
<name>A0A2T7P1K0_POMCA</name>
<evidence type="ECO:0000313" key="4">
    <source>
        <dbReference type="Proteomes" id="UP000245119"/>
    </source>
</evidence>
<accession>A0A2T7P1K0</accession>
<proteinExistence type="predicted"/>